<evidence type="ECO:0000259" key="5">
    <source>
        <dbReference type="PROSITE" id="PS50937"/>
    </source>
</evidence>
<protein>
    <submittedName>
        <fullName evidence="6">DNA-binding transcriptional regulator, MerR family</fullName>
    </submittedName>
</protein>
<dbReference type="RefSeq" id="WP_080148736.1">
    <property type="nucleotide sequence ID" value="NZ_CP037883.1"/>
</dbReference>
<dbReference type="PRINTS" id="PR00040">
    <property type="entry name" value="HTHMERR"/>
</dbReference>
<evidence type="ECO:0000313" key="7">
    <source>
        <dbReference type="Proteomes" id="UP000191133"/>
    </source>
</evidence>
<dbReference type="PROSITE" id="PS00552">
    <property type="entry name" value="HTH_MERR_1"/>
    <property type="match status" value="1"/>
</dbReference>
<dbReference type="Pfam" id="PF13411">
    <property type="entry name" value="MerR_1"/>
    <property type="match status" value="1"/>
</dbReference>
<dbReference type="SUPFAM" id="SSF46955">
    <property type="entry name" value="Putative DNA-binding domain"/>
    <property type="match status" value="1"/>
</dbReference>
<keyword evidence="2 6" id="KW-0238">DNA-binding</keyword>
<dbReference type="GeneID" id="64104810"/>
<accession>A0A1W1GVK4</accession>
<feature type="region of interest" description="Disordered" evidence="4">
    <location>
        <begin position="131"/>
        <end position="150"/>
    </location>
</feature>
<dbReference type="EMBL" id="FWEU01000001">
    <property type="protein sequence ID" value="SLM23284.1"/>
    <property type="molecule type" value="Genomic_DNA"/>
</dbReference>
<dbReference type="PROSITE" id="PS50937">
    <property type="entry name" value="HTH_MERR_2"/>
    <property type="match status" value="1"/>
</dbReference>
<dbReference type="GO" id="GO:0003700">
    <property type="term" value="F:DNA-binding transcription factor activity"/>
    <property type="evidence" value="ECO:0007669"/>
    <property type="project" value="InterPro"/>
</dbReference>
<evidence type="ECO:0000256" key="2">
    <source>
        <dbReference type="ARBA" id="ARBA00023125"/>
    </source>
</evidence>
<name>A0A1W1GVK4_9GAMM</name>
<dbReference type="PANTHER" id="PTHR30204">
    <property type="entry name" value="REDOX-CYCLING DRUG-SENSING TRANSCRIPTIONAL ACTIVATOR SOXR"/>
    <property type="match status" value="1"/>
</dbReference>
<proteinExistence type="predicted"/>
<evidence type="ECO:0000313" key="6">
    <source>
        <dbReference type="EMBL" id="SLM23284.1"/>
    </source>
</evidence>
<dbReference type="Proteomes" id="UP000191133">
    <property type="component" value="Unassembled WGS sequence"/>
</dbReference>
<dbReference type="InterPro" id="IPR009061">
    <property type="entry name" value="DNA-bd_dom_put_sf"/>
</dbReference>
<reference evidence="7" key="1">
    <citation type="submission" date="2016-10" db="EMBL/GenBank/DDBJ databases">
        <authorList>
            <person name="Varghese N."/>
        </authorList>
    </citation>
    <scope>NUCLEOTIDE SEQUENCE [LARGE SCALE GENOMIC DNA]</scope>
    <source>
        <strain evidence="7">92MFCol6.1</strain>
    </source>
</reference>
<dbReference type="PANTHER" id="PTHR30204:SF94">
    <property type="entry name" value="HEAVY METAL-DEPENDENT TRANSCRIPTIONAL REGULATOR HI_0293-RELATED"/>
    <property type="match status" value="1"/>
</dbReference>
<evidence type="ECO:0000256" key="3">
    <source>
        <dbReference type="ARBA" id="ARBA00023163"/>
    </source>
</evidence>
<evidence type="ECO:0000256" key="4">
    <source>
        <dbReference type="SAM" id="MobiDB-lite"/>
    </source>
</evidence>
<feature type="domain" description="HTH merR-type" evidence="5">
    <location>
        <begin position="1"/>
        <end position="69"/>
    </location>
</feature>
<dbReference type="SMART" id="SM00422">
    <property type="entry name" value="HTH_MERR"/>
    <property type="match status" value="1"/>
</dbReference>
<sequence length="150" mass="16505">MKIGDLAKATGLAPSRIRFYEAEGLISAPPRGSNGYRIYSPDVLGVLQIIDNAQRVGFSLDEIRHFLPGGTQACDHQGLVESLGRRLAEIRRLILQLQENEARLLGIIEGVTQRPEGISCTDNQLRLMDLLDPPRRQRGGSAGRSSRGMK</sequence>
<gene>
    <name evidence="6" type="ORF">SAMN04488690_0972</name>
</gene>
<dbReference type="InterPro" id="IPR047057">
    <property type="entry name" value="MerR_fam"/>
</dbReference>
<keyword evidence="3" id="KW-0804">Transcription</keyword>
<organism evidence="6 7">
    <name type="scientific">Stenotrophomonas indicatrix</name>
    <dbReference type="NCBI Taxonomy" id="2045451"/>
    <lineage>
        <taxon>Bacteria</taxon>
        <taxon>Pseudomonadati</taxon>
        <taxon>Pseudomonadota</taxon>
        <taxon>Gammaproteobacteria</taxon>
        <taxon>Lysobacterales</taxon>
        <taxon>Lysobacteraceae</taxon>
        <taxon>Stenotrophomonas</taxon>
    </lineage>
</organism>
<dbReference type="AlphaFoldDB" id="A0A1W1GVK4"/>
<evidence type="ECO:0000256" key="1">
    <source>
        <dbReference type="ARBA" id="ARBA00023015"/>
    </source>
</evidence>
<keyword evidence="1" id="KW-0805">Transcription regulation</keyword>
<dbReference type="GO" id="GO:0003677">
    <property type="term" value="F:DNA binding"/>
    <property type="evidence" value="ECO:0007669"/>
    <property type="project" value="UniProtKB-KW"/>
</dbReference>
<dbReference type="InterPro" id="IPR000551">
    <property type="entry name" value="MerR-type_HTH_dom"/>
</dbReference>
<dbReference type="Gene3D" id="1.10.1660.10">
    <property type="match status" value="1"/>
</dbReference>